<organism evidence="13 14">
    <name type="scientific">Pseudovibrio japonicus</name>
    <dbReference type="NCBI Taxonomy" id="366534"/>
    <lineage>
        <taxon>Bacteria</taxon>
        <taxon>Pseudomonadati</taxon>
        <taxon>Pseudomonadota</taxon>
        <taxon>Alphaproteobacteria</taxon>
        <taxon>Hyphomicrobiales</taxon>
        <taxon>Stappiaceae</taxon>
        <taxon>Pseudovibrio</taxon>
    </lineage>
</organism>
<keyword evidence="6 9" id="KW-0812">Transmembrane</keyword>
<feature type="transmembrane region" description="Helical" evidence="9">
    <location>
        <begin position="78"/>
        <end position="96"/>
    </location>
</feature>
<evidence type="ECO:0000256" key="9">
    <source>
        <dbReference type="RuleBase" id="RU365093"/>
    </source>
</evidence>
<evidence type="ECO:0000259" key="11">
    <source>
        <dbReference type="Pfam" id="PF25994"/>
    </source>
</evidence>
<keyword evidence="5 9" id="KW-0997">Cell inner membrane</keyword>
<evidence type="ECO:0000313" key="14">
    <source>
        <dbReference type="Proteomes" id="UP000637980"/>
    </source>
</evidence>
<dbReference type="InterPro" id="IPR058982">
    <property type="entry name" value="Beta-barrel_AprE"/>
</dbReference>
<dbReference type="Proteomes" id="UP000637980">
    <property type="component" value="Unassembled WGS sequence"/>
</dbReference>
<evidence type="ECO:0000256" key="5">
    <source>
        <dbReference type="ARBA" id="ARBA00022519"/>
    </source>
</evidence>
<dbReference type="InterPro" id="IPR050739">
    <property type="entry name" value="MFP"/>
</dbReference>
<keyword evidence="8 9" id="KW-0472">Membrane</keyword>
<keyword evidence="14" id="KW-1185">Reference proteome</keyword>
<evidence type="ECO:0000256" key="6">
    <source>
        <dbReference type="ARBA" id="ARBA00022692"/>
    </source>
</evidence>
<sequence length="495" mass="54397">MIPVGGVPLELVGEFLGGSCLHLITIKQLKQKTKALVRKLKGLIRKWLGSGSTVPRLPRGAALVSLGLESAAFTRVRVLVVLIGLLLIAFLVWASVTQLEEVTRGDGRVIPSAKIQVLQSPEGGVIQEVLVKTGDLVSKGDVLIRLDDTGFSANLGELVAKQLALEIARERLEFQSVWPERGEELIYSDQYQEQASKVVASELSLFQASLEGLKGQVAIKQSRVAQRITELEASQSQTRKLVDLLRLANEERELKAPLAEKQIVPRTDMLKLQREIGDLEGQINALRVAEGRLKTAVEEAEQEIETLYTEFRQTARTQLREVQAQLDTIIAAASTLASDTVDHAVIRAPMDGIVYRADASRVGGLASPVQPLMSIVPVEESLRVEAKVKPQDIAFIHPGQPALVKLRAYDFSIYGGLEGKVEGISTDTVYDEITHEQFYSVIVTTSRAELESRNKKLPILPGMVASVDILTGEKSVLSYILKPVNRVREEALRER</sequence>
<keyword evidence="3 9" id="KW-0813">Transport</keyword>
<keyword evidence="4 9" id="KW-1003">Cell membrane</keyword>
<proteinExistence type="inferred from homology"/>
<evidence type="ECO:0000256" key="2">
    <source>
        <dbReference type="ARBA" id="ARBA00009477"/>
    </source>
</evidence>
<comment type="subcellular location">
    <subcellularLocation>
        <location evidence="1 9">Cell inner membrane</location>
        <topology evidence="1 9">Single-pass membrane protein</topology>
    </subcellularLocation>
</comment>
<evidence type="ECO:0000256" key="8">
    <source>
        <dbReference type="ARBA" id="ARBA00023136"/>
    </source>
</evidence>
<evidence type="ECO:0000256" key="10">
    <source>
        <dbReference type="SAM" id="Coils"/>
    </source>
</evidence>
<name>A0ABQ3EE58_9HYPH</name>
<feature type="coiled-coil region" evidence="10">
    <location>
        <begin position="269"/>
        <end position="317"/>
    </location>
</feature>
<dbReference type="InterPro" id="IPR006144">
    <property type="entry name" value="Secretion_HlyD_CS"/>
</dbReference>
<evidence type="ECO:0000256" key="3">
    <source>
        <dbReference type="ARBA" id="ARBA00022448"/>
    </source>
</evidence>
<dbReference type="Pfam" id="PF26002">
    <property type="entry name" value="Beta-barrel_AprE"/>
    <property type="match status" value="1"/>
</dbReference>
<dbReference type="InterPro" id="IPR058781">
    <property type="entry name" value="HH_AprE-like"/>
</dbReference>
<accession>A0ABQ3EE58</accession>
<dbReference type="PANTHER" id="PTHR30386">
    <property type="entry name" value="MEMBRANE FUSION SUBUNIT OF EMRAB-TOLC MULTIDRUG EFFLUX PUMP"/>
    <property type="match status" value="1"/>
</dbReference>
<dbReference type="PRINTS" id="PR01490">
    <property type="entry name" value="RTXTOXIND"/>
</dbReference>
<dbReference type="Gene3D" id="2.40.30.170">
    <property type="match status" value="1"/>
</dbReference>
<evidence type="ECO:0000259" key="12">
    <source>
        <dbReference type="Pfam" id="PF26002"/>
    </source>
</evidence>
<reference evidence="14" key="1">
    <citation type="journal article" date="2019" name="Int. J. Syst. Evol. Microbiol.">
        <title>The Global Catalogue of Microorganisms (GCM) 10K type strain sequencing project: providing services to taxonomists for standard genome sequencing and annotation.</title>
        <authorList>
            <consortium name="The Broad Institute Genomics Platform"/>
            <consortium name="The Broad Institute Genome Sequencing Center for Infectious Disease"/>
            <person name="Wu L."/>
            <person name="Ma J."/>
        </authorList>
    </citation>
    <scope>NUCLEOTIDE SEQUENCE [LARGE SCALE GENOMIC DNA]</scope>
    <source>
        <strain evidence="14">KCTC 12861</strain>
    </source>
</reference>
<evidence type="ECO:0000313" key="13">
    <source>
        <dbReference type="EMBL" id="GHB35331.1"/>
    </source>
</evidence>
<comment type="caution">
    <text evidence="13">The sequence shown here is derived from an EMBL/GenBank/DDBJ whole genome shotgun (WGS) entry which is preliminary data.</text>
</comment>
<feature type="domain" description="AprE-like long alpha-helical hairpin" evidence="11">
    <location>
        <begin position="152"/>
        <end position="329"/>
    </location>
</feature>
<evidence type="ECO:0000256" key="4">
    <source>
        <dbReference type="ARBA" id="ARBA00022475"/>
    </source>
</evidence>
<feature type="domain" description="AprE-like beta-barrel" evidence="12">
    <location>
        <begin position="382"/>
        <end position="472"/>
    </location>
</feature>
<dbReference type="Gene3D" id="1.10.287.470">
    <property type="entry name" value="Helix hairpin bin"/>
    <property type="match status" value="1"/>
</dbReference>
<comment type="similarity">
    <text evidence="2 9">Belongs to the membrane fusion protein (MFP) (TC 8.A.1) family.</text>
</comment>
<keyword evidence="7 9" id="KW-1133">Transmembrane helix</keyword>
<dbReference type="EMBL" id="BMXE01000004">
    <property type="protein sequence ID" value="GHB35331.1"/>
    <property type="molecule type" value="Genomic_DNA"/>
</dbReference>
<dbReference type="Gene3D" id="2.40.50.100">
    <property type="match status" value="1"/>
</dbReference>
<gene>
    <name evidence="13" type="ORF">GCM10007094_26070</name>
</gene>
<dbReference type="Pfam" id="PF25994">
    <property type="entry name" value="HH_AprE"/>
    <property type="match status" value="1"/>
</dbReference>
<dbReference type="PANTHER" id="PTHR30386:SF26">
    <property type="entry name" value="TRANSPORT PROTEIN COMB"/>
    <property type="match status" value="1"/>
</dbReference>
<dbReference type="SUPFAM" id="SSF111369">
    <property type="entry name" value="HlyD-like secretion proteins"/>
    <property type="match status" value="1"/>
</dbReference>
<dbReference type="PROSITE" id="PS00543">
    <property type="entry name" value="HLYD_FAMILY"/>
    <property type="match status" value="1"/>
</dbReference>
<keyword evidence="10" id="KW-0175">Coiled coil</keyword>
<evidence type="ECO:0000256" key="1">
    <source>
        <dbReference type="ARBA" id="ARBA00004377"/>
    </source>
</evidence>
<evidence type="ECO:0000256" key="7">
    <source>
        <dbReference type="ARBA" id="ARBA00022989"/>
    </source>
</evidence>
<protein>
    <recommendedName>
        <fullName evidence="9">Membrane fusion protein (MFP) family protein</fullName>
    </recommendedName>
</protein>
<dbReference type="NCBIfam" id="TIGR01843">
    <property type="entry name" value="type_I_hlyD"/>
    <property type="match status" value="1"/>
</dbReference>
<dbReference type="InterPro" id="IPR010129">
    <property type="entry name" value="T1SS_HlyD"/>
</dbReference>